<dbReference type="InterPro" id="IPR000253">
    <property type="entry name" value="FHA_dom"/>
</dbReference>
<keyword evidence="3 4" id="KW-0067">ATP-binding</keyword>
<dbReference type="Proteomes" id="UP000283946">
    <property type="component" value="Chromosome"/>
</dbReference>
<feature type="domain" description="FtsK" evidence="7">
    <location>
        <begin position="625"/>
        <end position="815"/>
    </location>
</feature>
<dbReference type="PROSITE" id="PS50901">
    <property type="entry name" value="FTSK"/>
    <property type="match status" value="2"/>
</dbReference>
<feature type="domain" description="FHA" evidence="6">
    <location>
        <begin position="103"/>
        <end position="152"/>
    </location>
</feature>
<dbReference type="GO" id="GO:0005524">
    <property type="term" value="F:ATP binding"/>
    <property type="evidence" value="ECO:0007669"/>
    <property type="project" value="UniProtKB-UniRule"/>
</dbReference>
<evidence type="ECO:0000256" key="2">
    <source>
        <dbReference type="ARBA" id="ARBA00022741"/>
    </source>
</evidence>
<name>A0AAD1EMQ6_9MICO</name>
<proteinExistence type="predicted"/>
<evidence type="ECO:0000256" key="5">
    <source>
        <dbReference type="SAM" id="MobiDB-lite"/>
    </source>
</evidence>
<evidence type="ECO:0000313" key="8">
    <source>
        <dbReference type="EMBL" id="AZZ55754.1"/>
    </source>
</evidence>
<dbReference type="InterPro" id="IPR008984">
    <property type="entry name" value="SMAD_FHA_dom_sf"/>
</dbReference>
<sequence length="1410" mass="149837">MRLLLELDDARHDVDLGRHRSSATLGDLVEAVTGRRLDAGTVLAVDSALHPVETPIDEILVLEGTRIARSAQPRPRAVGGWTATLSGGLSAGAVVEIPRTRPLTVGRAPQADLVLDTASASWEHLTVVRESDGLRVRDAGSTNGTLVDGVSVGSDGTVVTGPAVVIAGGAAILLRPTQDEPRAPEPGTLNNLTANATVPFNRPPRPGRSAPADPVVPPTRISVASATKFSIITVAAPLVLAFAMVLIMGDARYALFAALSPVAGVGMWFEQKHRHTRSTRTEEQRFDQALQEFRDDIARVARVERTRLEEEAPDPATSLRRAALPTTSLWQRRSTAADVLTLHAGVGDVPWTPTLDQRSGLRPEDQVREILASTVIPSAPVAVDLSDAGVVGIVGDREGALALARSLLCQAAVHCGPADLTIGVFCDRGRDSEWSWASWLPHTRRPGGERLLSDHRERSTEILRGLRDALGEQSRPRTLLVLDSDVLTEGRDAPARDLLGFGRGERDAGARVAGIVLAASEEQLPASCNVVVRIEPDASATLSRPDERITVEDVVLAGLDRTSAERCARDLARFEDPELVTAGAALPGLVRLPPLLGVDRPTTASVREWWSTAKGIRAPVGTGEGGTLVLDLVADGPHGLVGGTTGSGKSEFLRSFVAGLAARNDPTRLSFILIDFKGGAAFAACERLPHTIGTISNLDAQLADRALRSLEAEMQRRQRVFAAAGEGIDNLDAYWATSPAEPMPRLLLVVDEFAMLAKEHPDVLKSLVSVGAVGRTLGVHMILATQRPAGVVNDDILANTNLRVALRVQSRDDSVNVIGVPSAAEISRSQTGRAYVKLGQNDITPVQTALVTGRAEAEVVNLVEVRPVGFSGVASAESDRGAAETAPTDLDLLIDAVVEANADAGFAPPRPIWPEPLGESIALGGFGAEESDLGDVVDDVLRIALSDDPDNQRQVTSGWDLREGNLLLLGIPGSGTSTALASVALTATRHFSPGELDLYVLDAASRDCSALADLPHTVSYVGAGAGAQEKQTRFLRHIRDEVKTRRAAHGEHRRTLILIDGLATLKDEFEDWESQALLEALARAYADGPELGLHFAVTSTRVKGLPSVMEEVTTQKWLFRFADPQDYSIAGVKPRYAPPPVPGRCVLTSSLLQTQVAIPAAGLHAAVAEVVAAWPETTTKTTAIATLPQRVAISALDVEARFDGEPWRIPIGLGEADLAPLAFELYEGEHVFICGPARSGKSTVLLALAEAARAAGTVGIWGACDRRSPLVGADLDRLAVGAEELRALLASLLMEEGPVLLLIDDAERWDDPGQGLTTLISGSHPGRCVIAAGRSVELRSQFGHWTKALGRSRSGLLLQPDWEHDTQLFPAPIPRRLPVPATVGRGFVSLAGDVHFLQAVSPTPEQEGDD</sequence>
<dbReference type="SUPFAM" id="SSF52540">
    <property type="entry name" value="P-loop containing nucleoside triphosphate hydrolases"/>
    <property type="match status" value="3"/>
</dbReference>
<dbReference type="KEGG" id="ria:C7V51_07600"/>
<feature type="binding site" evidence="4">
    <location>
        <begin position="643"/>
        <end position="650"/>
    </location>
    <ligand>
        <name>ATP</name>
        <dbReference type="ChEBI" id="CHEBI:30616"/>
    </ligand>
</feature>
<feature type="binding site" evidence="4">
    <location>
        <begin position="970"/>
        <end position="977"/>
    </location>
    <ligand>
        <name>ATP</name>
        <dbReference type="ChEBI" id="CHEBI:30616"/>
    </ligand>
</feature>
<evidence type="ECO:0000256" key="1">
    <source>
        <dbReference type="ARBA" id="ARBA00022553"/>
    </source>
</evidence>
<dbReference type="InterPro" id="IPR027417">
    <property type="entry name" value="P-loop_NTPase"/>
</dbReference>
<keyword evidence="1" id="KW-0597">Phosphoprotein</keyword>
<dbReference type="PANTHER" id="PTHR22683">
    <property type="entry name" value="SPORULATION PROTEIN RELATED"/>
    <property type="match status" value="1"/>
</dbReference>
<dbReference type="GO" id="GO:0051301">
    <property type="term" value="P:cell division"/>
    <property type="evidence" value="ECO:0007669"/>
    <property type="project" value="UniProtKB-KW"/>
</dbReference>
<keyword evidence="8" id="KW-0132">Cell division</keyword>
<dbReference type="RefSeq" id="WP_104264222.1">
    <property type="nucleotide sequence ID" value="NZ_CP028130.1"/>
</dbReference>
<gene>
    <name evidence="8" type="ORF">C7V51_07600</name>
</gene>
<feature type="domain" description="FtsK" evidence="7">
    <location>
        <begin position="952"/>
        <end position="1128"/>
    </location>
</feature>
<dbReference type="PROSITE" id="PS50006">
    <property type="entry name" value="FHA_DOMAIN"/>
    <property type="match status" value="1"/>
</dbReference>
<dbReference type="Gene3D" id="2.60.200.20">
    <property type="match status" value="1"/>
</dbReference>
<dbReference type="PANTHER" id="PTHR22683:SF1">
    <property type="entry name" value="TYPE VII SECRETION SYSTEM PROTEIN ESSC"/>
    <property type="match status" value="1"/>
</dbReference>
<keyword evidence="2 4" id="KW-0547">Nucleotide-binding</keyword>
<dbReference type="CDD" id="cd00060">
    <property type="entry name" value="FHA"/>
    <property type="match status" value="1"/>
</dbReference>
<dbReference type="InterPro" id="IPR003593">
    <property type="entry name" value="AAA+_ATPase"/>
</dbReference>
<evidence type="ECO:0000256" key="3">
    <source>
        <dbReference type="ARBA" id="ARBA00022840"/>
    </source>
</evidence>
<dbReference type="GO" id="GO:0003677">
    <property type="term" value="F:DNA binding"/>
    <property type="evidence" value="ECO:0007669"/>
    <property type="project" value="InterPro"/>
</dbReference>
<protein>
    <submittedName>
        <fullName evidence="8">Cell division protein FtsK</fullName>
    </submittedName>
</protein>
<dbReference type="EMBL" id="CP028130">
    <property type="protein sequence ID" value="AZZ55754.1"/>
    <property type="molecule type" value="Genomic_DNA"/>
</dbReference>
<dbReference type="Pfam" id="PF01580">
    <property type="entry name" value="FtsK_SpoIIIE"/>
    <property type="match status" value="2"/>
</dbReference>
<dbReference type="InterPro" id="IPR050206">
    <property type="entry name" value="FtsK/SpoIIIE/SftA"/>
</dbReference>
<accession>A0AAD1EMQ6</accession>
<dbReference type="SMART" id="SM00382">
    <property type="entry name" value="AAA"/>
    <property type="match status" value="3"/>
</dbReference>
<keyword evidence="8" id="KW-0131">Cell cycle</keyword>
<dbReference type="InterPro" id="IPR002543">
    <property type="entry name" value="FtsK_dom"/>
</dbReference>
<feature type="region of interest" description="Disordered" evidence="5">
    <location>
        <begin position="178"/>
        <end position="214"/>
    </location>
</feature>
<dbReference type="SMART" id="SM00240">
    <property type="entry name" value="FHA"/>
    <property type="match status" value="1"/>
</dbReference>
<evidence type="ECO:0000259" key="6">
    <source>
        <dbReference type="PROSITE" id="PS50006"/>
    </source>
</evidence>
<evidence type="ECO:0000313" key="9">
    <source>
        <dbReference type="Proteomes" id="UP000283946"/>
    </source>
</evidence>
<dbReference type="Pfam" id="PF00498">
    <property type="entry name" value="FHA"/>
    <property type="match status" value="1"/>
</dbReference>
<dbReference type="Gene3D" id="3.40.50.300">
    <property type="entry name" value="P-loop containing nucleotide triphosphate hydrolases"/>
    <property type="match status" value="4"/>
</dbReference>
<feature type="compositionally biased region" description="Polar residues" evidence="5">
    <location>
        <begin position="188"/>
        <end position="198"/>
    </location>
</feature>
<dbReference type="CDD" id="cd01127">
    <property type="entry name" value="TrwB_TraG_TraD_VirD4"/>
    <property type="match status" value="1"/>
</dbReference>
<dbReference type="SUPFAM" id="SSF49879">
    <property type="entry name" value="SMAD/FHA domain"/>
    <property type="match status" value="1"/>
</dbReference>
<reference evidence="8 9" key="1">
    <citation type="submission" date="2018-03" db="EMBL/GenBank/DDBJ databases">
        <title>Bacteriophage NCPPB3778 and a type I-E CRISPR drive the evolution of the US Biological Select Agent, Rathayibacter toxicus.</title>
        <authorList>
            <person name="Davis E.W.II."/>
            <person name="Tabima J.F."/>
            <person name="Weisberg A.J."/>
            <person name="Dantas Lopes L."/>
            <person name="Wiseman M.S."/>
            <person name="Wiseman M.S."/>
            <person name="Pupko T."/>
            <person name="Belcher M.S."/>
            <person name="Sechler A.J."/>
            <person name="Tancos M.A."/>
            <person name="Schroeder B.K."/>
            <person name="Murray T.D."/>
            <person name="Luster D.G."/>
            <person name="Schneider W.L."/>
            <person name="Rogers E."/>
            <person name="Andreote F.D."/>
            <person name="Grunwald N.J."/>
            <person name="Putnam M.L."/>
            <person name="Chang J.H."/>
        </authorList>
    </citation>
    <scope>NUCLEOTIDE SEQUENCE [LARGE SCALE GENOMIC DNA]</scope>
    <source>
        <strain evidence="8 9">NCCPB 2253</strain>
    </source>
</reference>
<evidence type="ECO:0000259" key="7">
    <source>
        <dbReference type="PROSITE" id="PS50901"/>
    </source>
</evidence>
<evidence type="ECO:0000256" key="4">
    <source>
        <dbReference type="PROSITE-ProRule" id="PRU00289"/>
    </source>
</evidence>
<organism evidence="8 9">
    <name type="scientific">Rathayibacter iranicus</name>
    <dbReference type="NCBI Taxonomy" id="59737"/>
    <lineage>
        <taxon>Bacteria</taxon>
        <taxon>Bacillati</taxon>
        <taxon>Actinomycetota</taxon>
        <taxon>Actinomycetes</taxon>
        <taxon>Micrococcales</taxon>
        <taxon>Microbacteriaceae</taxon>
        <taxon>Rathayibacter</taxon>
    </lineage>
</organism>